<organism evidence="2 3">
    <name type="scientific">Cuscuta campestris</name>
    <dbReference type="NCBI Taxonomy" id="132261"/>
    <lineage>
        <taxon>Eukaryota</taxon>
        <taxon>Viridiplantae</taxon>
        <taxon>Streptophyta</taxon>
        <taxon>Embryophyta</taxon>
        <taxon>Tracheophyta</taxon>
        <taxon>Spermatophyta</taxon>
        <taxon>Magnoliopsida</taxon>
        <taxon>eudicotyledons</taxon>
        <taxon>Gunneridae</taxon>
        <taxon>Pentapetalae</taxon>
        <taxon>asterids</taxon>
        <taxon>lamiids</taxon>
        <taxon>Solanales</taxon>
        <taxon>Convolvulaceae</taxon>
        <taxon>Cuscuteae</taxon>
        <taxon>Cuscuta</taxon>
        <taxon>Cuscuta subgen. Grammica</taxon>
        <taxon>Cuscuta sect. Cleistogrammica</taxon>
    </lineage>
</organism>
<evidence type="ECO:0000313" key="2">
    <source>
        <dbReference type="EMBL" id="VFQ89762.1"/>
    </source>
</evidence>
<gene>
    <name evidence="2" type="ORF">CCAM_LOCUS31538</name>
</gene>
<evidence type="ECO:0000256" key="1">
    <source>
        <dbReference type="SAM" id="MobiDB-lite"/>
    </source>
</evidence>
<proteinExistence type="predicted"/>
<dbReference type="EMBL" id="OOIL02003859">
    <property type="protein sequence ID" value="VFQ89762.1"/>
    <property type="molecule type" value="Genomic_DNA"/>
</dbReference>
<name>A0A484MLP5_9ASTE</name>
<evidence type="ECO:0000313" key="3">
    <source>
        <dbReference type="Proteomes" id="UP000595140"/>
    </source>
</evidence>
<reference evidence="2 3" key="1">
    <citation type="submission" date="2018-04" db="EMBL/GenBank/DDBJ databases">
        <authorList>
            <person name="Vogel A."/>
        </authorList>
    </citation>
    <scope>NUCLEOTIDE SEQUENCE [LARGE SCALE GENOMIC DNA]</scope>
</reference>
<feature type="region of interest" description="Disordered" evidence="1">
    <location>
        <begin position="1"/>
        <end position="28"/>
    </location>
</feature>
<accession>A0A484MLP5</accession>
<keyword evidence="3" id="KW-1185">Reference proteome</keyword>
<protein>
    <submittedName>
        <fullName evidence="2">Uncharacterized protein</fullName>
    </submittedName>
</protein>
<dbReference type="Proteomes" id="UP000595140">
    <property type="component" value="Unassembled WGS sequence"/>
</dbReference>
<sequence>MKEGRNSQRGEDDVEAEVVRERTRKIETTSLRPTTKLSPTKFKSMMDAFRFNGEMILQMVVDCSWKNEENFRDLIV</sequence>
<feature type="compositionally biased region" description="Basic and acidic residues" evidence="1">
    <location>
        <begin position="1"/>
        <end position="27"/>
    </location>
</feature>
<dbReference type="AlphaFoldDB" id="A0A484MLP5"/>